<protein>
    <submittedName>
        <fullName evidence="2">Nuclear transport factor 2 family protein</fullName>
    </submittedName>
</protein>
<organism evidence="2 3">
    <name type="scientific">Novosphingobium beihaiensis</name>
    <dbReference type="NCBI Taxonomy" id="2930389"/>
    <lineage>
        <taxon>Bacteria</taxon>
        <taxon>Pseudomonadati</taxon>
        <taxon>Pseudomonadota</taxon>
        <taxon>Alphaproteobacteria</taxon>
        <taxon>Sphingomonadales</taxon>
        <taxon>Sphingomonadaceae</taxon>
        <taxon>Novosphingobium</taxon>
    </lineage>
</organism>
<sequence>MTMTQTSKDVVLAFISAMDRGDAEAAARCLDPEAVTVAKGFGKLSGERRYDTIVGTIGAFRELMPEGMNPVIHSVTAEEDRVAVEFEGHARLANGEPYCNQYCMVFTLRGGRIVHVNEYYCTILADAAIGPLLEARAEALPWS</sequence>
<evidence type="ECO:0000313" key="3">
    <source>
        <dbReference type="Proteomes" id="UP001202281"/>
    </source>
</evidence>
<dbReference type="Proteomes" id="UP001202281">
    <property type="component" value="Unassembled WGS sequence"/>
</dbReference>
<comment type="caution">
    <text evidence="2">The sequence shown here is derived from an EMBL/GenBank/DDBJ whole genome shotgun (WGS) entry which is preliminary data.</text>
</comment>
<dbReference type="Pfam" id="PF12680">
    <property type="entry name" value="SnoaL_2"/>
    <property type="match status" value="1"/>
</dbReference>
<gene>
    <name evidence="2" type="ORF">MTR66_08290</name>
</gene>
<dbReference type="InterPro" id="IPR037401">
    <property type="entry name" value="SnoaL-like"/>
</dbReference>
<reference evidence="2 3" key="1">
    <citation type="submission" date="2022-04" db="EMBL/GenBank/DDBJ databases">
        <title>Identification of a novel bacterium isolated from mangrove sediments.</title>
        <authorList>
            <person name="Pan X."/>
        </authorList>
    </citation>
    <scope>NUCLEOTIDE SEQUENCE [LARGE SCALE GENOMIC DNA]</scope>
    <source>
        <strain evidence="2 3">B2638</strain>
    </source>
</reference>
<evidence type="ECO:0000313" key="2">
    <source>
        <dbReference type="EMBL" id="MCJ2186810.1"/>
    </source>
</evidence>
<dbReference type="Gene3D" id="3.10.450.50">
    <property type="match status" value="1"/>
</dbReference>
<name>A0ABT0BPD9_9SPHN</name>
<dbReference type="RefSeq" id="WP_243919623.1">
    <property type="nucleotide sequence ID" value="NZ_JALHLG010000007.1"/>
</dbReference>
<dbReference type="EMBL" id="JALHLG010000007">
    <property type="protein sequence ID" value="MCJ2186810.1"/>
    <property type="molecule type" value="Genomic_DNA"/>
</dbReference>
<accession>A0ABT0BPD9</accession>
<dbReference type="InterPro" id="IPR032710">
    <property type="entry name" value="NTF2-like_dom_sf"/>
</dbReference>
<dbReference type="SUPFAM" id="SSF54427">
    <property type="entry name" value="NTF2-like"/>
    <property type="match status" value="1"/>
</dbReference>
<feature type="domain" description="SnoaL-like" evidence="1">
    <location>
        <begin position="11"/>
        <end position="115"/>
    </location>
</feature>
<keyword evidence="3" id="KW-1185">Reference proteome</keyword>
<proteinExistence type="predicted"/>
<evidence type="ECO:0000259" key="1">
    <source>
        <dbReference type="Pfam" id="PF12680"/>
    </source>
</evidence>